<protein>
    <submittedName>
        <fullName evidence="1">Uncharacterized protein</fullName>
    </submittedName>
</protein>
<organism evidence="1 2">
    <name type="scientific">Nannocystis pusilla</name>
    <dbReference type="NCBI Taxonomy" id="889268"/>
    <lineage>
        <taxon>Bacteria</taxon>
        <taxon>Pseudomonadati</taxon>
        <taxon>Myxococcota</taxon>
        <taxon>Polyangia</taxon>
        <taxon>Nannocystales</taxon>
        <taxon>Nannocystaceae</taxon>
        <taxon>Nannocystis</taxon>
    </lineage>
</organism>
<sequence length="142" mass="15402">MFSAEEVAAGEINHAIRFILPNSMIRAKKYVAPATHGTNTSGPMTSIPYGGHMRLRADYPLENLSPGAQVIAKALQKYGMYMSDGGNIALTAQSDVYGCATWDGVGVDPFSLEDLKATDFEVIDHGPTIDVTYECERTPIME</sequence>
<dbReference type="RefSeq" id="WP_267768674.1">
    <property type="nucleotide sequence ID" value="NZ_JAPNKE010000002.1"/>
</dbReference>
<dbReference type="AlphaFoldDB" id="A0A9X3EMI8"/>
<accession>A0A9X3EMI8</accession>
<name>A0A9X3EMI8_9BACT</name>
<keyword evidence="2" id="KW-1185">Reference proteome</keyword>
<proteinExistence type="predicted"/>
<reference evidence="1" key="1">
    <citation type="submission" date="2022-11" db="EMBL/GenBank/DDBJ databases">
        <title>Minimal conservation of predation-associated metabolite biosynthetic gene clusters underscores biosynthetic potential of Myxococcota including descriptions for ten novel species: Archangium lansinium sp. nov., Myxococcus landrumus sp. nov., Nannocystis bai.</title>
        <authorList>
            <person name="Ahearne A."/>
            <person name="Stevens C."/>
            <person name="Phillips K."/>
        </authorList>
    </citation>
    <scope>NUCLEOTIDE SEQUENCE</scope>
    <source>
        <strain evidence="1">Na p29</strain>
    </source>
</reference>
<dbReference type="EMBL" id="JAPNKE010000002">
    <property type="protein sequence ID" value="MCY1006470.1"/>
    <property type="molecule type" value="Genomic_DNA"/>
</dbReference>
<evidence type="ECO:0000313" key="2">
    <source>
        <dbReference type="Proteomes" id="UP001150924"/>
    </source>
</evidence>
<comment type="caution">
    <text evidence="1">The sequence shown here is derived from an EMBL/GenBank/DDBJ whole genome shotgun (WGS) entry which is preliminary data.</text>
</comment>
<gene>
    <name evidence="1" type="ORF">OV079_13060</name>
</gene>
<dbReference type="Proteomes" id="UP001150924">
    <property type="component" value="Unassembled WGS sequence"/>
</dbReference>
<evidence type="ECO:0000313" key="1">
    <source>
        <dbReference type="EMBL" id="MCY1006470.1"/>
    </source>
</evidence>